<dbReference type="SMART" id="SM00533">
    <property type="entry name" value="MUTSd"/>
    <property type="match status" value="1"/>
</dbReference>
<organism evidence="13 14">
    <name type="scientific">Candidatus Caccoplasma intestinavium</name>
    <dbReference type="NCBI Taxonomy" id="2840716"/>
    <lineage>
        <taxon>Bacteria</taxon>
        <taxon>Pseudomonadati</taxon>
        <taxon>Bacteroidota</taxon>
        <taxon>Bacteroidia</taxon>
        <taxon>Bacteroidales</taxon>
        <taxon>Bacteroidaceae</taxon>
        <taxon>Bacteroidaceae incertae sedis</taxon>
        <taxon>Candidatus Caccoplasma</taxon>
    </lineage>
</organism>
<dbReference type="GO" id="GO:0140664">
    <property type="term" value="F:ATP-dependent DNA damage sensor activity"/>
    <property type="evidence" value="ECO:0007669"/>
    <property type="project" value="InterPro"/>
</dbReference>
<comment type="similarity">
    <text evidence="1 9 10">Belongs to the DNA mismatch repair MutS family.</text>
</comment>
<dbReference type="InterPro" id="IPR005748">
    <property type="entry name" value="DNA_mismatch_repair_MutS"/>
</dbReference>
<proteinExistence type="inferred from homology"/>
<dbReference type="PANTHER" id="PTHR11361:SF34">
    <property type="entry name" value="DNA MISMATCH REPAIR PROTEIN MSH1, MITOCHONDRIAL"/>
    <property type="match status" value="1"/>
</dbReference>
<dbReference type="InterPro" id="IPR036678">
    <property type="entry name" value="MutS_con_dom_sf"/>
</dbReference>
<dbReference type="AlphaFoldDB" id="A0A9D1GC94"/>
<evidence type="ECO:0000313" key="13">
    <source>
        <dbReference type="EMBL" id="HIT38540.1"/>
    </source>
</evidence>
<dbReference type="HAMAP" id="MF_00096">
    <property type="entry name" value="MutS"/>
    <property type="match status" value="1"/>
</dbReference>
<comment type="function">
    <text evidence="8 9">This protein is involved in the repair of mismatches in DNA. It is possible that it carries out the mismatch recognition step. This protein has a weak ATPase activity.</text>
</comment>
<keyword evidence="3 9" id="KW-0547">Nucleotide-binding</keyword>
<feature type="binding site" evidence="9">
    <location>
        <begin position="614"/>
        <end position="621"/>
    </location>
    <ligand>
        <name>ATP</name>
        <dbReference type="ChEBI" id="CHEBI:30616"/>
    </ligand>
</feature>
<dbReference type="SUPFAM" id="SSF48334">
    <property type="entry name" value="DNA repair protein MutS, domain III"/>
    <property type="match status" value="1"/>
</dbReference>
<keyword evidence="7 9" id="KW-0234">DNA repair</keyword>
<name>A0A9D1GC94_9BACT</name>
<evidence type="ECO:0000259" key="12">
    <source>
        <dbReference type="PROSITE" id="PS00486"/>
    </source>
</evidence>
<evidence type="ECO:0000256" key="7">
    <source>
        <dbReference type="ARBA" id="ARBA00023204"/>
    </source>
</evidence>
<dbReference type="CDD" id="cd03284">
    <property type="entry name" value="ABC_MutS1"/>
    <property type="match status" value="1"/>
</dbReference>
<evidence type="ECO:0000313" key="14">
    <source>
        <dbReference type="Proteomes" id="UP000886722"/>
    </source>
</evidence>
<dbReference type="GO" id="GO:0006298">
    <property type="term" value="P:mismatch repair"/>
    <property type="evidence" value="ECO:0007669"/>
    <property type="project" value="UniProtKB-UniRule"/>
</dbReference>
<sequence>MVETPLMKQYIEMKAVHPDAILLFRVGDFYETFSDDAITASEILGITLTRRANGSAQYVELAGFPHHALDTYLPKLVRSGKRVAICEQLEDPKLTKKLVKRGITELVTPGVSIDDNILDHKENNFLAGVHFGKNGTCGVAFLDISTGEFLTAEGNYDYIDKLLGNFQPKEILFERSKRKIFEEHFGNRYFTFELEDWIFTEEAATERLLRHFGTKNLKGFGVQNLKMGIIASGALLHYLDITQHTHISHILSLSRIEADRYVRLDKFTVRSLELLSTMNEGGKSLLDIIDRTVCPMGARLLKRWITFPLKETGPIRDRQDVVEFFFRHPDAKELIDRQLCLIGDLERLISKVAVGRITPRETVQLRVALAAIEPIRDCCQSADDEVLQRIAAQLNPCTLIRDRIEREISPDAPSLTNRGGIIAKGVNAELDELREISGSGKDYLLHLQQRESERTGIPSLKIGYNNVFGYYIEVRNTHKDKVPEEWIRKQTLVSAERYITQELKEYEEKILGAEEKILALEAQLFNNLVQAIADYIPAIQLNANLIARIDCLLSFAKTAQENHYIRPDVNDSFTIDIKEGRHPVIERQMPPGESYISNSVMLDNDHQQIIMITGPNMAGKSALLRQTALIVIMAQIGSYVPAEAASIGIVDKVFTRVGASDNISLGESTFMVEMNEAADILNNLSDRSLVLFDELGRGTSTYDGISIAWAIVEYIHEHRRARAKTLFATHYHELNEMEKSFRRIANYNVSVKEVDNKVIFLRKLIRGGSEHSFGIHVAKLAGMPQTIVHRANEILHQLESDNRKNGIALPQEKKKEPTGGGMQLSFFQLDDPVLSQVRDEILHTDINNLTPVEALNKLNEIRKIITGK</sequence>
<reference evidence="13" key="1">
    <citation type="submission" date="2020-10" db="EMBL/GenBank/DDBJ databases">
        <authorList>
            <person name="Gilroy R."/>
        </authorList>
    </citation>
    <scope>NUCLEOTIDE SEQUENCE</scope>
    <source>
        <strain evidence="13">21143</strain>
    </source>
</reference>
<evidence type="ECO:0000256" key="11">
    <source>
        <dbReference type="SAM" id="Coils"/>
    </source>
</evidence>
<reference evidence="13" key="2">
    <citation type="journal article" date="2021" name="PeerJ">
        <title>Extensive microbial diversity within the chicken gut microbiome revealed by metagenomics and culture.</title>
        <authorList>
            <person name="Gilroy R."/>
            <person name="Ravi A."/>
            <person name="Getino M."/>
            <person name="Pursley I."/>
            <person name="Horton D.L."/>
            <person name="Alikhan N.F."/>
            <person name="Baker D."/>
            <person name="Gharbi K."/>
            <person name="Hall N."/>
            <person name="Watson M."/>
            <person name="Adriaenssens E.M."/>
            <person name="Foster-Nyarko E."/>
            <person name="Jarju S."/>
            <person name="Secka A."/>
            <person name="Antonio M."/>
            <person name="Oren A."/>
            <person name="Chaudhuri R.R."/>
            <person name="La Ragione R."/>
            <person name="Hildebrand F."/>
            <person name="Pallen M.J."/>
        </authorList>
    </citation>
    <scope>NUCLEOTIDE SEQUENCE</scope>
    <source>
        <strain evidence="13">21143</strain>
    </source>
</reference>
<dbReference type="GO" id="GO:0003684">
    <property type="term" value="F:damaged DNA binding"/>
    <property type="evidence" value="ECO:0007669"/>
    <property type="project" value="UniProtKB-UniRule"/>
</dbReference>
<dbReference type="Pfam" id="PF05188">
    <property type="entry name" value="MutS_II"/>
    <property type="match status" value="1"/>
</dbReference>
<dbReference type="PROSITE" id="PS00486">
    <property type="entry name" value="DNA_MISMATCH_REPAIR_2"/>
    <property type="match status" value="1"/>
</dbReference>
<dbReference type="Gene3D" id="3.40.50.300">
    <property type="entry name" value="P-loop containing nucleotide triphosphate hydrolases"/>
    <property type="match status" value="1"/>
</dbReference>
<accession>A0A9D1GC94</accession>
<dbReference type="SMART" id="SM00534">
    <property type="entry name" value="MUTSac"/>
    <property type="match status" value="1"/>
</dbReference>
<evidence type="ECO:0000256" key="8">
    <source>
        <dbReference type="ARBA" id="ARBA00024647"/>
    </source>
</evidence>
<dbReference type="Pfam" id="PF05190">
    <property type="entry name" value="MutS_IV"/>
    <property type="match status" value="1"/>
</dbReference>
<comment type="caution">
    <text evidence="13">The sequence shown here is derived from an EMBL/GenBank/DDBJ whole genome shotgun (WGS) entry which is preliminary data.</text>
</comment>
<dbReference type="SUPFAM" id="SSF52540">
    <property type="entry name" value="P-loop containing nucleoside triphosphate hydrolases"/>
    <property type="match status" value="1"/>
</dbReference>
<dbReference type="InterPro" id="IPR007861">
    <property type="entry name" value="DNA_mismatch_repair_MutS_clamp"/>
</dbReference>
<dbReference type="InterPro" id="IPR027417">
    <property type="entry name" value="P-loop_NTPase"/>
</dbReference>
<dbReference type="Gene3D" id="3.30.420.110">
    <property type="entry name" value="MutS, connector domain"/>
    <property type="match status" value="1"/>
</dbReference>
<evidence type="ECO:0000256" key="9">
    <source>
        <dbReference type="HAMAP-Rule" id="MF_00096"/>
    </source>
</evidence>
<protein>
    <recommendedName>
        <fullName evidence="2 9">DNA mismatch repair protein MutS</fullName>
    </recommendedName>
</protein>
<dbReference type="EMBL" id="DVKT01000005">
    <property type="protein sequence ID" value="HIT38540.1"/>
    <property type="molecule type" value="Genomic_DNA"/>
</dbReference>
<dbReference type="Gene3D" id="3.40.1170.10">
    <property type="entry name" value="DNA repair protein MutS, domain I"/>
    <property type="match status" value="1"/>
</dbReference>
<dbReference type="Proteomes" id="UP000886722">
    <property type="component" value="Unassembled WGS sequence"/>
</dbReference>
<gene>
    <name evidence="9 13" type="primary">mutS</name>
    <name evidence="13" type="ORF">IAD06_00660</name>
</gene>
<evidence type="ECO:0000256" key="1">
    <source>
        <dbReference type="ARBA" id="ARBA00006271"/>
    </source>
</evidence>
<dbReference type="GO" id="GO:0005524">
    <property type="term" value="F:ATP binding"/>
    <property type="evidence" value="ECO:0007669"/>
    <property type="project" value="UniProtKB-UniRule"/>
</dbReference>
<dbReference type="SUPFAM" id="SSF55271">
    <property type="entry name" value="DNA repair protein MutS, domain I"/>
    <property type="match status" value="1"/>
</dbReference>
<evidence type="ECO:0000256" key="10">
    <source>
        <dbReference type="RuleBase" id="RU003756"/>
    </source>
</evidence>
<dbReference type="GO" id="GO:0030983">
    <property type="term" value="F:mismatched DNA binding"/>
    <property type="evidence" value="ECO:0007669"/>
    <property type="project" value="InterPro"/>
</dbReference>
<dbReference type="Pfam" id="PF00488">
    <property type="entry name" value="MutS_V"/>
    <property type="match status" value="1"/>
</dbReference>
<dbReference type="PANTHER" id="PTHR11361">
    <property type="entry name" value="DNA MISMATCH REPAIR PROTEIN MUTS FAMILY MEMBER"/>
    <property type="match status" value="1"/>
</dbReference>
<dbReference type="InterPro" id="IPR007695">
    <property type="entry name" value="DNA_mismatch_repair_MutS-lik_N"/>
</dbReference>
<dbReference type="FunFam" id="3.40.50.300:FF:000870">
    <property type="entry name" value="MutS protein homolog 4"/>
    <property type="match status" value="1"/>
</dbReference>
<dbReference type="InterPro" id="IPR007696">
    <property type="entry name" value="DNA_mismatch_repair_MutS_core"/>
</dbReference>
<dbReference type="NCBIfam" id="TIGR01070">
    <property type="entry name" value="mutS1"/>
    <property type="match status" value="1"/>
</dbReference>
<dbReference type="NCBIfam" id="NF003810">
    <property type="entry name" value="PRK05399.1"/>
    <property type="match status" value="1"/>
</dbReference>
<dbReference type="FunFam" id="3.40.1170.10:FF:000001">
    <property type="entry name" value="DNA mismatch repair protein MutS"/>
    <property type="match status" value="1"/>
</dbReference>
<evidence type="ECO:0000256" key="2">
    <source>
        <dbReference type="ARBA" id="ARBA00021982"/>
    </source>
</evidence>
<dbReference type="Pfam" id="PF05192">
    <property type="entry name" value="MutS_III"/>
    <property type="match status" value="1"/>
</dbReference>
<evidence type="ECO:0000256" key="4">
    <source>
        <dbReference type="ARBA" id="ARBA00022763"/>
    </source>
</evidence>
<dbReference type="Pfam" id="PF01624">
    <property type="entry name" value="MutS_I"/>
    <property type="match status" value="1"/>
</dbReference>
<dbReference type="InterPro" id="IPR045076">
    <property type="entry name" value="MutS"/>
</dbReference>
<keyword evidence="6 9" id="KW-0238">DNA-binding</keyword>
<evidence type="ECO:0000256" key="3">
    <source>
        <dbReference type="ARBA" id="ARBA00022741"/>
    </source>
</evidence>
<dbReference type="Gene3D" id="1.10.1420.10">
    <property type="match status" value="2"/>
</dbReference>
<feature type="domain" description="DNA mismatch repair proteins mutS family" evidence="12">
    <location>
        <begin position="688"/>
        <end position="704"/>
    </location>
</feature>
<dbReference type="InterPro" id="IPR016151">
    <property type="entry name" value="DNA_mismatch_repair_MutS_N"/>
</dbReference>
<keyword evidence="4 9" id="KW-0227">DNA damage</keyword>
<keyword evidence="11" id="KW-0175">Coiled coil</keyword>
<dbReference type="InterPro" id="IPR017261">
    <property type="entry name" value="DNA_mismatch_repair_MutS/MSH"/>
</dbReference>
<keyword evidence="5 9" id="KW-0067">ATP-binding</keyword>
<evidence type="ECO:0000256" key="6">
    <source>
        <dbReference type="ARBA" id="ARBA00023125"/>
    </source>
</evidence>
<dbReference type="InterPro" id="IPR007860">
    <property type="entry name" value="DNA_mmatch_repair_MutS_con_dom"/>
</dbReference>
<dbReference type="InterPro" id="IPR000432">
    <property type="entry name" value="DNA_mismatch_repair_MutS_C"/>
</dbReference>
<dbReference type="PIRSF" id="PIRSF037677">
    <property type="entry name" value="DNA_mis_repair_Msh6"/>
    <property type="match status" value="1"/>
</dbReference>
<dbReference type="InterPro" id="IPR036187">
    <property type="entry name" value="DNA_mismatch_repair_MutS_sf"/>
</dbReference>
<evidence type="ECO:0000256" key="5">
    <source>
        <dbReference type="ARBA" id="ARBA00022840"/>
    </source>
</evidence>
<dbReference type="GO" id="GO:0005829">
    <property type="term" value="C:cytosol"/>
    <property type="evidence" value="ECO:0007669"/>
    <property type="project" value="TreeGrafter"/>
</dbReference>
<dbReference type="SUPFAM" id="SSF53150">
    <property type="entry name" value="DNA repair protein MutS, domain II"/>
    <property type="match status" value="1"/>
</dbReference>
<feature type="coiled-coil region" evidence="11">
    <location>
        <begin position="496"/>
        <end position="523"/>
    </location>
</feature>